<accession>A0A6J8BQJ3</accession>
<sequence length="182" mass="20778">MKGLDNYAAEGAKGVDDLKKIVNVLGKQLKGKELEDGILQRLSKCEQYLKLDYKVHISLETEVPDHCCQFALSFDSREYSVACAHSHDAACSNCNDLYQVIEGIKQAAGEVEFENEEQKDDIQYFLSQWSIKIIVTLSETYTESAREKVKTPNYKVDRIFTPKRSQEPHFSRRMNGMMIGID</sequence>
<evidence type="ECO:0000313" key="2">
    <source>
        <dbReference type="Proteomes" id="UP000507470"/>
    </source>
</evidence>
<dbReference type="AlphaFoldDB" id="A0A6J8BQJ3"/>
<protein>
    <submittedName>
        <fullName evidence="1">Uncharacterized protein</fullName>
    </submittedName>
</protein>
<name>A0A6J8BQJ3_MYTCO</name>
<dbReference type="EMBL" id="CACVKT020003589">
    <property type="protein sequence ID" value="CAC5384557.1"/>
    <property type="molecule type" value="Genomic_DNA"/>
</dbReference>
<dbReference type="OrthoDB" id="6155183at2759"/>
<reference evidence="1 2" key="1">
    <citation type="submission" date="2020-06" db="EMBL/GenBank/DDBJ databases">
        <authorList>
            <person name="Li R."/>
            <person name="Bekaert M."/>
        </authorList>
    </citation>
    <scope>NUCLEOTIDE SEQUENCE [LARGE SCALE GENOMIC DNA]</scope>
    <source>
        <strain evidence="2">wild</strain>
    </source>
</reference>
<organism evidence="1 2">
    <name type="scientific">Mytilus coruscus</name>
    <name type="common">Sea mussel</name>
    <dbReference type="NCBI Taxonomy" id="42192"/>
    <lineage>
        <taxon>Eukaryota</taxon>
        <taxon>Metazoa</taxon>
        <taxon>Spiralia</taxon>
        <taxon>Lophotrochozoa</taxon>
        <taxon>Mollusca</taxon>
        <taxon>Bivalvia</taxon>
        <taxon>Autobranchia</taxon>
        <taxon>Pteriomorphia</taxon>
        <taxon>Mytilida</taxon>
        <taxon>Mytiloidea</taxon>
        <taxon>Mytilidae</taxon>
        <taxon>Mytilinae</taxon>
        <taxon>Mytilus</taxon>
    </lineage>
</organism>
<gene>
    <name evidence="1" type="ORF">MCOR_20184</name>
</gene>
<evidence type="ECO:0000313" key="1">
    <source>
        <dbReference type="EMBL" id="CAC5384557.1"/>
    </source>
</evidence>
<keyword evidence="2" id="KW-1185">Reference proteome</keyword>
<dbReference type="Proteomes" id="UP000507470">
    <property type="component" value="Unassembled WGS sequence"/>
</dbReference>
<proteinExistence type="predicted"/>